<gene>
    <name evidence="2" type="ORF">CGLO_05564</name>
</gene>
<feature type="compositionally biased region" description="Basic and acidic residues" evidence="1">
    <location>
        <begin position="57"/>
        <end position="66"/>
    </location>
</feature>
<sequence>MAHKSSKDSKKKMSSSSSTYAEQGSAGPSVNPRRTAEQSQYQSNRAAYAQNYPQVQYKDDRHENRDKVIRNVNDLGDPRFKHTYDPNLDI</sequence>
<dbReference type="EMBL" id="AMYD01001102">
    <property type="protein sequence ID" value="EQB54576.1"/>
    <property type="molecule type" value="Genomic_DNA"/>
</dbReference>
<evidence type="ECO:0000313" key="2">
    <source>
        <dbReference type="EMBL" id="EQB54576.1"/>
    </source>
</evidence>
<organism evidence="2 3">
    <name type="scientific">Colletotrichum gloeosporioides (strain Cg-14)</name>
    <name type="common">Anthracnose fungus</name>
    <name type="synonym">Glomerella cingulata</name>
    <dbReference type="NCBI Taxonomy" id="1237896"/>
    <lineage>
        <taxon>Eukaryota</taxon>
        <taxon>Fungi</taxon>
        <taxon>Dikarya</taxon>
        <taxon>Ascomycota</taxon>
        <taxon>Pezizomycotina</taxon>
        <taxon>Sordariomycetes</taxon>
        <taxon>Hypocreomycetidae</taxon>
        <taxon>Glomerellales</taxon>
        <taxon>Glomerellaceae</taxon>
        <taxon>Colletotrichum</taxon>
        <taxon>Colletotrichum gloeosporioides species complex</taxon>
    </lineage>
</organism>
<comment type="caution">
    <text evidence="2">The sequence shown here is derived from an EMBL/GenBank/DDBJ whole genome shotgun (WGS) entry which is preliminary data.</text>
</comment>
<reference evidence="3" key="1">
    <citation type="journal article" date="2013" name="Mol. Plant Microbe Interact.">
        <title>Global aspects of pacC regulation of pathogenicity genes in Colletotrichum gloeosporioides as revealed by transcriptome analysis.</title>
        <authorList>
            <person name="Alkan N."/>
            <person name="Meng X."/>
            <person name="Friedlander G."/>
            <person name="Reuveni E."/>
            <person name="Sukno S."/>
            <person name="Sherman A."/>
            <person name="Thon M."/>
            <person name="Fluhr R."/>
            <person name="Prusky D."/>
        </authorList>
    </citation>
    <scope>NUCLEOTIDE SEQUENCE [LARGE SCALE GENOMIC DNA]</scope>
    <source>
        <strain evidence="3">Cg-14</strain>
    </source>
</reference>
<feature type="region of interest" description="Disordered" evidence="1">
    <location>
        <begin position="1"/>
        <end position="66"/>
    </location>
</feature>
<name>T0LS99_COLGC</name>
<evidence type="ECO:0000256" key="1">
    <source>
        <dbReference type="SAM" id="MobiDB-lite"/>
    </source>
</evidence>
<accession>T0LS99</accession>
<feature type="region of interest" description="Disordered" evidence="1">
    <location>
        <begin position="71"/>
        <end position="90"/>
    </location>
</feature>
<proteinExistence type="predicted"/>
<evidence type="ECO:0000313" key="3">
    <source>
        <dbReference type="Proteomes" id="UP000015530"/>
    </source>
</evidence>
<dbReference type="AlphaFoldDB" id="T0LS99"/>
<feature type="compositionally biased region" description="Polar residues" evidence="1">
    <location>
        <begin position="19"/>
        <end position="28"/>
    </location>
</feature>
<protein>
    <submittedName>
        <fullName evidence="2">Uncharacterized protein</fullName>
    </submittedName>
</protein>
<dbReference type="HOGENOM" id="CLU_2440704_0_0_1"/>
<dbReference type="Proteomes" id="UP000015530">
    <property type="component" value="Unassembled WGS sequence"/>
</dbReference>